<name>A0A5R9CRH8_9LACO</name>
<dbReference type="PANTHER" id="PTHR11085:SF10">
    <property type="entry name" value="NAD-DEPENDENT PROTEIN DEACYLASE SIRTUIN-5, MITOCHONDRIAL-RELATED"/>
    <property type="match status" value="1"/>
</dbReference>
<dbReference type="EC" id="2.3.1.286" evidence="1"/>
<dbReference type="InterPro" id="IPR029035">
    <property type="entry name" value="DHS-like_NAD/FAD-binding_dom"/>
</dbReference>
<dbReference type="OrthoDB" id="9800582at2"/>
<evidence type="ECO:0000256" key="2">
    <source>
        <dbReference type="ARBA" id="ARBA00022679"/>
    </source>
</evidence>
<dbReference type="AlphaFoldDB" id="A0A5R9CRH8"/>
<comment type="caution">
    <text evidence="6">The sequence shown here is derived from an EMBL/GenBank/DDBJ whole genome shotgun (WGS) entry which is preliminary data.</text>
</comment>
<dbReference type="SUPFAM" id="SSF52467">
    <property type="entry name" value="DHS-like NAD/FAD-binding domain"/>
    <property type="match status" value="1"/>
</dbReference>
<evidence type="ECO:0000256" key="4">
    <source>
        <dbReference type="PROSITE-ProRule" id="PRU00236"/>
    </source>
</evidence>
<keyword evidence="2" id="KW-0808">Transferase</keyword>
<feature type="binding site" evidence="4">
    <location>
        <position position="160"/>
    </location>
    <ligand>
        <name>Zn(2+)</name>
        <dbReference type="ChEBI" id="CHEBI:29105"/>
    </ligand>
</feature>
<sequence length="247" mass="27515">MKQPLSLNAAIQRAASLIKDSSHIVAFTGAGISTDSGIPDLSGIDQILSQDDNFDGNVFTLLNSKFAVRNPKEFYRLYRKTFFQPSARPNIAHHFLKHLEEIGKLGGIATMNIDWLHQMSGSKTVYEYWGDMRMNHCIGCHHSYDWNVVRDQPVPYCPICGQLILPDFVLRGLGTYANEILGGRKLIDNADLLIIIGTKRQPDSFPERTPKIVVNAEASTGQEQNTLWLGGTAKNAFLKLAHVYASL</sequence>
<evidence type="ECO:0000313" key="7">
    <source>
        <dbReference type="Proteomes" id="UP000305100"/>
    </source>
</evidence>
<feature type="domain" description="Deacetylase sirtuin-type" evidence="5">
    <location>
        <begin position="4"/>
        <end position="247"/>
    </location>
</feature>
<organism evidence="6 7">
    <name type="scientific">Lentilactobacillus parafarraginis</name>
    <dbReference type="NCBI Taxonomy" id="390842"/>
    <lineage>
        <taxon>Bacteria</taxon>
        <taxon>Bacillati</taxon>
        <taxon>Bacillota</taxon>
        <taxon>Bacilli</taxon>
        <taxon>Lactobacillales</taxon>
        <taxon>Lactobacillaceae</taxon>
        <taxon>Lentilactobacillus</taxon>
    </lineage>
</organism>
<comment type="caution">
    <text evidence="4">Lacks conserved residue(s) required for the propagation of feature annotation.</text>
</comment>
<keyword evidence="3" id="KW-0520">NAD</keyword>
<dbReference type="InterPro" id="IPR026590">
    <property type="entry name" value="Ssirtuin_cat_dom"/>
</dbReference>
<dbReference type="Proteomes" id="UP000305100">
    <property type="component" value="Unassembled WGS sequence"/>
</dbReference>
<keyword evidence="4" id="KW-0862">Zinc</keyword>
<reference evidence="6 7" key="1">
    <citation type="submission" date="2019-05" db="EMBL/GenBank/DDBJ databases">
        <title>The metagenome of a microbial culture collection derived from dairy environment covers the genomic content of the human microbiome.</title>
        <authorList>
            <person name="Roder T."/>
            <person name="Wuthrich D."/>
            <person name="Sattari Z."/>
            <person name="Von Ah U."/>
            <person name="Bar C."/>
            <person name="Ronchi F."/>
            <person name="Macpherson A.J."/>
            <person name="Ganal-Vonarburg S.C."/>
            <person name="Bruggmann R."/>
            <person name="Vergeres G."/>
        </authorList>
    </citation>
    <scope>NUCLEOTIDE SEQUENCE [LARGE SCALE GENOMIC DNA]</scope>
    <source>
        <strain evidence="6 7">FAM 1079</strain>
    </source>
</reference>
<proteinExistence type="predicted"/>
<accession>A0A5R9CRH8</accession>
<evidence type="ECO:0000256" key="1">
    <source>
        <dbReference type="ARBA" id="ARBA00012928"/>
    </source>
</evidence>
<dbReference type="GO" id="GO:0046872">
    <property type="term" value="F:metal ion binding"/>
    <property type="evidence" value="ECO:0007669"/>
    <property type="project" value="UniProtKB-KW"/>
</dbReference>
<dbReference type="Gene3D" id="3.40.50.1220">
    <property type="entry name" value="TPP-binding domain"/>
    <property type="match status" value="1"/>
</dbReference>
<evidence type="ECO:0000256" key="3">
    <source>
        <dbReference type="ARBA" id="ARBA00023027"/>
    </source>
</evidence>
<keyword evidence="4" id="KW-0479">Metal-binding</keyword>
<evidence type="ECO:0000313" key="6">
    <source>
        <dbReference type="EMBL" id="TLQ17959.1"/>
    </source>
</evidence>
<dbReference type="GO" id="GO:0017136">
    <property type="term" value="F:histone deacetylase activity, NAD-dependent"/>
    <property type="evidence" value="ECO:0007669"/>
    <property type="project" value="TreeGrafter"/>
</dbReference>
<gene>
    <name evidence="6" type="ORF">FEZ41_10675</name>
</gene>
<dbReference type="Pfam" id="PF02146">
    <property type="entry name" value="SIR2"/>
    <property type="match status" value="1"/>
</dbReference>
<dbReference type="PANTHER" id="PTHR11085">
    <property type="entry name" value="NAD-DEPENDENT PROTEIN DEACYLASE SIRTUIN-5, MITOCHONDRIAL-RELATED"/>
    <property type="match status" value="1"/>
</dbReference>
<feature type="binding site" evidence="4">
    <location>
        <position position="157"/>
    </location>
    <ligand>
        <name>Zn(2+)</name>
        <dbReference type="ChEBI" id="CHEBI:29105"/>
    </ligand>
</feature>
<dbReference type="InterPro" id="IPR050134">
    <property type="entry name" value="NAD-dep_sirtuin_deacylases"/>
</dbReference>
<dbReference type="PROSITE" id="PS50305">
    <property type="entry name" value="SIRTUIN"/>
    <property type="match status" value="1"/>
</dbReference>
<protein>
    <recommendedName>
        <fullName evidence="1">protein acetyllysine N-acetyltransferase</fullName>
        <ecNumber evidence="1">2.3.1.286</ecNumber>
    </recommendedName>
</protein>
<dbReference type="InterPro" id="IPR003000">
    <property type="entry name" value="Sirtuin"/>
</dbReference>
<dbReference type="RefSeq" id="WP_138467801.1">
    <property type="nucleotide sequence ID" value="NZ_VBSX01000028.1"/>
</dbReference>
<evidence type="ECO:0000259" key="5">
    <source>
        <dbReference type="PROSITE" id="PS50305"/>
    </source>
</evidence>
<feature type="binding site" evidence="4">
    <location>
        <position position="137"/>
    </location>
    <ligand>
        <name>Zn(2+)</name>
        <dbReference type="ChEBI" id="CHEBI:29105"/>
    </ligand>
</feature>
<dbReference type="InterPro" id="IPR026591">
    <property type="entry name" value="Sirtuin_cat_small_dom_sf"/>
</dbReference>
<dbReference type="GO" id="GO:0070403">
    <property type="term" value="F:NAD+ binding"/>
    <property type="evidence" value="ECO:0007669"/>
    <property type="project" value="InterPro"/>
</dbReference>
<feature type="binding site" evidence="4">
    <location>
        <position position="140"/>
    </location>
    <ligand>
        <name>Zn(2+)</name>
        <dbReference type="ChEBI" id="CHEBI:29105"/>
    </ligand>
</feature>
<dbReference type="Gene3D" id="3.30.1600.10">
    <property type="entry name" value="SIR2/SIRT2 'Small Domain"/>
    <property type="match status" value="1"/>
</dbReference>
<dbReference type="EMBL" id="VBSX01000028">
    <property type="protein sequence ID" value="TLQ17959.1"/>
    <property type="molecule type" value="Genomic_DNA"/>
</dbReference>